<keyword evidence="1" id="KW-0732">Signal</keyword>
<dbReference type="InterPro" id="IPR038084">
    <property type="entry name" value="PduO/GlcC-like_sf"/>
</dbReference>
<dbReference type="KEGG" id="mech:Q9L42_002675"/>
<proteinExistence type="predicted"/>
<dbReference type="Proteomes" id="UP001225378">
    <property type="component" value="Chromosome"/>
</dbReference>
<accession>A0AAU7NWP0</accession>
<feature type="signal peptide" evidence="1">
    <location>
        <begin position="1"/>
        <end position="21"/>
    </location>
</feature>
<dbReference type="SUPFAM" id="SSF143744">
    <property type="entry name" value="GlcG-like"/>
    <property type="match status" value="1"/>
</dbReference>
<evidence type="ECO:0000313" key="3">
    <source>
        <dbReference type="Proteomes" id="UP001225378"/>
    </source>
</evidence>
<keyword evidence="3" id="KW-1185">Reference proteome</keyword>
<gene>
    <name evidence="2" type="ORF">Q9L42_002675</name>
</gene>
<organism evidence="2 3">
    <name type="scientific">Methylomarinum roseum</name>
    <dbReference type="NCBI Taxonomy" id="3067653"/>
    <lineage>
        <taxon>Bacteria</taxon>
        <taxon>Pseudomonadati</taxon>
        <taxon>Pseudomonadota</taxon>
        <taxon>Gammaproteobacteria</taxon>
        <taxon>Methylococcales</taxon>
        <taxon>Methylococcaceae</taxon>
        <taxon>Methylomarinum</taxon>
    </lineage>
</organism>
<name>A0AAU7NWP0_9GAMM</name>
<dbReference type="Pfam" id="PF03928">
    <property type="entry name" value="HbpS-like"/>
    <property type="match status" value="1"/>
</dbReference>
<dbReference type="RefSeq" id="WP_305909979.1">
    <property type="nucleotide sequence ID" value="NZ_CP157743.1"/>
</dbReference>
<dbReference type="Gene3D" id="3.30.450.150">
    <property type="entry name" value="Haem-degrading domain"/>
    <property type="match status" value="1"/>
</dbReference>
<reference evidence="2 3" key="1">
    <citation type="journal article" date="2024" name="Microbiology">
        <title>Methylomarinum rosea sp. nov., a novel halophilic methanotrophic bacterium from the hypersaline Lake Elton.</title>
        <authorList>
            <person name="Suleimanov R.Z."/>
            <person name="Oshkin I.Y."/>
            <person name="Danilova O.V."/>
            <person name="Suzina N.E."/>
            <person name="Dedysh S.N."/>
        </authorList>
    </citation>
    <scope>NUCLEOTIDE SEQUENCE [LARGE SCALE GENOMIC DNA]</scope>
    <source>
        <strain evidence="2 3">Ch1-1</strain>
    </source>
</reference>
<evidence type="ECO:0000256" key="1">
    <source>
        <dbReference type="SAM" id="SignalP"/>
    </source>
</evidence>
<dbReference type="EMBL" id="CP157743">
    <property type="protein sequence ID" value="XBS21041.1"/>
    <property type="molecule type" value="Genomic_DNA"/>
</dbReference>
<sequence>MKKTSLALTVTLALGAGNAFADCNAIADAATNAGDNLHAKLSSAIAGTPSAAGLKFNMWATIVDNNGIVCAVANTGEAPNAQWLGSRVISAQKANTANLFSLTQGLALSTANLWAATQPGGSLFGLQFSNPVNTDAAYGPAASVADYGSSSDPMVDQLIGGVNVFGGGLALYDSDGNQLGAIGMSGDTSCADHIKAWIARDALGLDHVPAGVANGTDNIIFDIQSNSDLTNKGGKTVLNQDNLAELTSASGFGHPTCGFGEETIAVDLPNSYPIGD</sequence>
<evidence type="ECO:0000313" key="2">
    <source>
        <dbReference type="EMBL" id="XBS21041.1"/>
    </source>
</evidence>
<dbReference type="InterPro" id="IPR005624">
    <property type="entry name" value="PduO/GlcC-like"/>
</dbReference>
<feature type="chain" id="PRO_5043739354" evidence="1">
    <location>
        <begin position="22"/>
        <end position="276"/>
    </location>
</feature>
<protein>
    <submittedName>
        <fullName evidence="2">Heme-binding protein</fullName>
    </submittedName>
</protein>
<dbReference type="AlphaFoldDB" id="A0AAU7NWP0"/>